<evidence type="ECO:0000313" key="2">
    <source>
        <dbReference type="EMBL" id="CAK1549315.1"/>
    </source>
</evidence>
<gene>
    <name evidence="2" type="ORF">LNINA_LOCUS8625</name>
</gene>
<comment type="caution">
    <text evidence="2">The sequence shown here is derived from an EMBL/GenBank/DDBJ whole genome shotgun (WGS) entry which is preliminary data.</text>
</comment>
<reference evidence="2 3" key="1">
    <citation type="submission" date="2023-11" db="EMBL/GenBank/DDBJ databases">
        <authorList>
            <person name="Okamura Y."/>
        </authorList>
    </citation>
    <scope>NUCLEOTIDE SEQUENCE [LARGE SCALE GENOMIC DNA]</scope>
</reference>
<feature type="compositionally biased region" description="Basic and acidic residues" evidence="1">
    <location>
        <begin position="58"/>
        <end position="67"/>
    </location>
</feature>
<proteinExistence type="predicted"/>
<dbReference type="Proteomes" id="UP001497472">
    <property type="component" value="Unassembled WGS sequence"/>
</dbReference>
<organism evidence="2 3">
    <name type="scientific">Leptosia nina</name>
    <dbReference type="NCBI Taxonomy" id="320188"/>
    <lineage>
        <taxon>Eukaryota</taxon>
        <taxon>Metazoa</taxon>
        <taxon>Ecdysozoa</taxon>
        <taxon>Arthropoda</taxon>
        <taxon>Hexapoda</taxon>
        <taxon>Insecta</taxon>
        <taxon>Pterygota</taxon>
        <taxon>Neoptera</taxon>
        <taxon>Endopterygota</taxon>
        <taxon>Lepidoptera</taxon>
        <taxon>Glossata</taxon>
        <taxon>Ditrysia</taxon>
        <taxon>Papilionoidea</taxon>
        <taxon>Pieridae</taxon>
        <taxon>Pierinae</taxon>
        <taxon>Leptosia</taxon>
    </lineage>
</organism>
<evidence type="ECO:0000313" key="3">
    <source>
        <dbReference type="Proteomes" id="UP001497472"/>
    </source>
</evidence>
<name>A0AAV1JK58_9NEOP</name>
<protein>
    <submittedName>
        <fullName evidence="2">Uncharacterized protein</fullName>
    </submittedName>
</protein>
<evidence type="ECO:0000256" key="1">
    <source>
        <dbReference type="SAM" id="MobiDB-lite"/>
    </source>
</evidence>
<sequence>MPESLKHEDSSLEKKSVALVKSLRKKLTENNYDYSSYETKRIIYKRAESRENVSSTETDSKYRENSLHPENTSSYSVAERDAHEISKNDLLYYIDDRHLTEPEQNTVRYKILKMKHKSRRMGTNTLIQEESKNGIAILNLGGGPIPEFRLPKSRRQYMQDHGRLTSVEDELPPPTAMNNSNTSAIYKNPYMGLKYNVDGSYFRFAFYISDKTDFLDVIKSNLRRNNDDYTDAPIYETKSSSMFLSTVPTLKKIYNVKGVRRANVNALESEDIDEKLFYELQRKAMINNTSATPKNIMKDAKITPIIVDLKVNKLSIPSQPQITTKMRTFTITQNRSKIEKFQMFFEKNKALFKEFLSSKIAARKQIGRQNKVTGRLLIKGKKMRPWKNVNRAQNGGWLDDASGSTVAPQLDPDRLDMLPAIGGRIHYRRIKGRLCHRHVLIPEGPKYDSKGRIYLPAHADKVRRPYNVTRRHKLVLPKCCNCCKKSVLGCE</sequence>
<dbReference type="AlphaFoldDB" id="A0AAV1JK58"/>
<dbReference type="EMBL" id="CAVLEF010000011">
    <property type="protein sequence ID" value="CAK1549315.1"/>
    <property type="molecule type" value="Genomic_DNA"/>
</dbReference>
<accession>A0AAV1JK58</accession>
<feature type="region of interest" description="Disordered" evidence="1">
    <location>
        <begin position="49"/>
        <end position="80"/>
    </location>
</feature>
<keyword evidence="3" id="KW-1185">Reference proteome</keyword>